<dbReference type="AlphaFoldDB" id="A0A1E3B9U0"/>
<name>A0A1E3B9U0_ASPCR</name>
<dbReference type="STRING" id="573508.A0A1E3B9U0"/>
<dbReference type="EMBL" id="JXNT01000007">
    <property type="protein sequence ID" value="ODM17733.1"/>
    <property type="molecule type" value="Genomic_DNA"/>
</dbReference>
<organism evidence="2 3">
    <name type="scientific">Aspergillus cristatus</name>
    <name type="common">Chinese Fuzhuan brick tea-fermentation fungus</name>
    <name type="synonym">Eurotium cristatum</name>
    <dbReference type="NCBI Taxonomy" id="573508"/>
    <lineage>
        <taxon>Eukaryota</taxon>
        <taxon>Fungi</taxon>
        <taxon>Dikarya</taxon>
        <taxon>Ascomycota</taxon>
        <taxon>Pezizomycotina</taxon>
        <taxon>Eurotiomycetes</taxon>
        <taxon>Eurotiomycetidae</taxon>
        <taxon>Eurotiales</taxon>
        <taxon>Aspergillaceae</taxon>
        <taxon>Aspergillus</taxon>
        <taxon>Aspergillus subgen. Aspergillus</taxon>
    </lineage>
</organism>
<keyword evidence="3" id="KW-1185">Reference proteome</keyword>
<gene>
    <name evidence="2" type="ORF">SI65_06521</name>
</gene>
<sequence>MTQRMIKAMETQGTKACPNIEDGISGPSQNKQASESSNSELSSQSSGSPTGSVQTSAPSQDEQENAPTNSKPDSQSPQPAAKPTEGASEHACLLQHVNQRILQIILGISKEMDEEWQKAMQRIKYLETELDECQTQIFKSLPADGVSDTWIIEQYSLLQDNLSNWLEGLPEIYNFASRIKKDDIAVKNWKLFPEGPSAAQPEIMTHLIFEFIYVRVFGILIFGAHAPELRLLESLYQEMKRDRDPDAINLWKSDTVRAYSSRQGYENRFDTRCFHVTRSACGFLAYFNFMANFDWNHKFNRFMEQIAKPAAGLAVKMSSSPEQYRWDCVRMAKFEALPDDAKLGNLLMVMYPALFRRGKKGEMDIQIQKAVILVHVTVDEDTNSNSTPPDTREMEDVKEEGLDKLIGGKKKKIVWGIKIT</sequence>
<dbReference type="Proteomes" id="UP000094569">
    <property type="component" value="Unassembled WGS sequence"/>
</dbReference>
<evidence type="ECO:0000313" key="3">
    <source>
        <dbReference type="Proteomes" id="UP000094569"/>
    </source>
</evidence>
<proteinExistence type="predicted"/>
<accession>A0A1E3B9U0</accession>
<evidence type="ECO:0000256" key="1">
    <source>
        <dbReference type="SAM" id="MobiDB-lite"/>
    </source>
</evidence>
<dbReference type="VEuPathDB" id="FungiDB:SI65_06521"/>
<protein>
    <submittedName>
        <fullName evidence="2">Uncharacterized protein</fullName>
    </submittedName>
</protein>
<feature type="compositionally biased region" description="Low complexity" evidence="1">
    <location>
        <begin position="34"/>
        <end position="56"/>
    </location>
</feature>
<comment type="caution">
    <text evidence="2">The sequence shown here is derived from an EMBL/GenBank/DDBJ whole genome shotgun (WGS) entry which is preliminary data.</text>
</comment>
<feature type="compositionally biased region" description="Polar residues" evidence="1">
    <location>
        <begin position="57"/>
        <end position="78"/>
    </location>
</feature>
<reference evidence="2 3" key="1">
    <citation type="journal article" date="2016" name="BMC Genomics">
        <title>Comparative genomic and transcriptomic analyses of the Fuzhuan brick tea-fermentation fungus Aspergillus cristatus.</title>
        <authorList>
            <person name="Ge Y."/>
            <person name="Wang Y."/>
            <person name="Liu Y."/>
            <person name="Tan Y."/>
            <person name="Ren X."/>
            <person name="Zhang X."/>
            <person name="Hyde K.D."/>
            <person name="Liu Y."/>
            <person name="Liu Z."/>
        </authorList>
    </citation>
    <scope>NUCLEOTIDE SEQUENCE [LARGE SCALE GENOMIC DNA]</scope>
    <source>
        <strain evidence="2 3">GZAAS20.1005</strain>
    </source>
</reference>
<dbReference type="OrthoDB" id="4755094at2759"/>
<evidence type="ECO:0000313" key="2">
    <source>
        <dbReference type="EMBL" id="ODM17733.1"/>
    </source>
</evidence>
<feature type="region of interest" description="Disordered" evidence="1">
    <location>
        <begin position="1"/>
        <end position="88"/>
    </location>
</feature>